<dbReference type="AlphaFoldDB" id="A0A0E9RAG6"/>
<name>A0A0E9RAG6_ANGAN</name>
<dbReference type="EMBL" id="GBXM01083107">
    <property type="protein sequence ID" value="JAH25470.1"/>
    <property type="molecule type" value="Transcribed_RNA"/>
</dbReference>
<reference evidence="1" key="2">
    <citation type="journal article" date="2015" name="Fish Shellfish Immunol.">
        <title>Early steps in the European eel (Anguilla anguilla)-Vibrio vulnificus interaction in the gills: Role of the RtxA13 toxin.</title>
        <authorList>
            <person name="Callol A."/>
            <person name="Pajuelo D."/>
            <person name="Ebbesson L."/>
            <person name="Teles M."/>
            <person name="MacKenzie S."/>
            <person name="Amaro C."/>
        </authorList>
    </citation>
    <scope>NUCLEOTIDE SEQUENCE</scope>
</reference>
<protein>
    <submittedName>
        <fullName evidence="1">Uncharacterized protein</fullName>
    </submittedName>
</protein>
<proteinExistence type="predicted"/>
<sequence length="50" mass="5873">MLLASTMDKNKFHCILEWLFNLHQKKYFIAECFLLVVNHFQSLCGLLASL</sequence>
<organism evidence="1">
    <name type="scientific">Anguilla anguilla</name>
    <name type="common">European freshwater eel</name>
    <name type="synonym">Muraena anguilla</name>
    <dbReference type="NCBI Taxonomy" id="7936"/>
    <lineage>
        <taxon>Eukaryota</taxon>
        <taxon>Metazoa</taxon>
        <taxon>Chordata</taxon>
        <taxon>Craniata</taxon>
        <taxon>Vertebrata</taxon>
        <taxon>Euteleostomi</taxon>
        <taxon>Actinopterygii</taxon>
        <taxon>Neopterygii</taxon>
        <taxon>Teleostei</taxon>
        <taxon>Anguilliformes</taxon>
        <taxon>Anguillidae</taxon>
        <taxon>Anguilla</taxon>
    </lineage>
</organism>
<evidence type="ECO:0000313" key="1">
    <source>
        <dbReference type="EMBL" id="JAH25470.1"/>
    </source>
</evidence>
<reference evidence="1" key="1">
    <citation type="submission" date="2014-11" db="EMBL/GenBank/DDBJ databases">
        <authorList>
            <person name="Amaro Gonzalez C."/>
        </authorList>
    </citation>
    <scope>NUCLEOTIDE SEQUENCE</scope>
</reference>
<accession>A0A0E9RAG6</accession>